<dbReference type="InterPro" id="IPR025665">
    <property type="entry name" value="Beta-barrel_OMP_2"/>
</dbReference>
<evidence type="ECO:0000259" key="2">
    <source>
        <dbReference type="Pfam" id="PF13568"/>
    </source>
</evidence>
<accession>A0ABV9KA49</accession>
<organism evidence="3 4">
    <name type="scientific">Falsiporphyromonas endometrii</name>
    <dbReference type="NCBI Taxonomy" id="1387297"/>
    <lineage>
        <taxon>Bacteria</taxon>
        <taxon>Pseudomonadati</taxon>
        <taxon>Bacteroidota</taxon>
        <taxon>Bacteroidia</taxon>
        <taxon>Bacteroidales</taxon>
        <taxon>Porphyromonadaceae</taxon>
        <taxon>Falsiporphyromonas</taxon>
    </lineage>
</organism>
<proteinExistence type="predicted"/>
<keyword evidence="4" id="KW-1185">Reference proteome</keyword>
<protein>
    <submittedName>
        <fullName evidence="3">Porin family protein</fullName>
    </submittedName>
</protein>
<dbReference type="EMBL" id="JBHSGO010000217">
    <property type="protein sequence ID" value="MFC4666884.1"/>
    <property type="molecule type" value="Genomic_DNA"/>
</dbReference>
<feature type="chain" id="PRO_5046085201" evidence="1">
    <location>
        <begin position="22"/>
        <end position="236"/>
    </location>
</feature>
<name>A0ABV9KA49_9PORP</name>
<reference evidence="4" key="1">
    <citation type="journal article" date="2019" name="Int. J. Syst. Evol. Microbiol.">
        <title>The Global Catalogue of Microorganisms (GCM) 10K type strain sequencing project: providing services to taxonomists for standard genome sequencing and annotation.</title>
        <authorList>
            <consortium name="The Broad Institute Genomics Platform"/>
            <consortium name="The Broad Institute Genome Sequencing Center for Infectious Disease"/>
            <person name="Wu L."/>
            <person name="Ma J."/>
        </authorList>
    </citation>
    <scope>NUCLEOTIDE SEQUENCE [LARGE SCALE GENOMIC DNA]</scope>
    <source>
        <strain evidence="4">CGMCC 4.7357</strain>
    </source>
</reference>
<dbReference type="RefSeq" id="WP_380080393.1">
    <property type="nucleotide sequence ID" value="NZ_JBHSGO010000217.1"/>
</dbReference>
<dbReference type="Proteomes" id="UP001596020">
    <property type="component" value="Unassembled WGS sequence"/>
</dbReference>
<evidence type="ECO:0000313" key="4">
    <source>
        <dbReference type="Proteomes" id="UP001596020"/>
    </source>
</evidence>
<keyword evidence="1" id="KW-0732">Signal</keyword>
<dbReference type="Pfam" id="PF13568">
    <property type="entry name" value="OMP_b-brl_2"/>
    <property type="match status" value="1"/>
</dbReference>
<evidence type="ECO:0000256" key="1">
    <source>
        <dbReference type="SAM" id="SignalP"/>
    </source>
</evidence>
<evidence type="ECO:0000313" key="3">
    <source>
        <dbReference type="EMBL" id="MFC4666884.1"/>
    </source>
</evidence>
<feature type="domain" description="Outer membrane protein beta-barrel" evidence="2">
    <location>
        <begin position="20"/>
        <end position="204"/>
    </location>
</feature>
<gene>
    <name evidence="3" type="ORF">ACFO3G_09790</name>
</gene>
<feature type="signal peptide" evidence="1">
    <location>
        <begin position="1"/>
        <end position="21"/>
    </location>
</feature>
<comment type="caution">
    <text evidence="3">The sequence shown here is derived from an EMBL/GenBank/DDBJ whole genome shotgun (WGS) entry which is preliminary data.</text>
</comment>
<sequence length="236" mass="25601">MKKKVLLIAAALLSMSFALNAQSERKLGFRVQAGANASSITNFASKIDNPNVGFRAGVALDIPVQDVLSIRPTVLFESLGERVDLSVGKATARPMYVTVPVLLNCNMGGGENLNFYVNAGPYVSYGVLGKLKSSGGDVFATESGQYIKADLDLFKKTPGYDKDGNEKEIEPMNRFDVGLNTNIGLEIGKYFFVETGFSYGFMNCANSVKYGAWPKQSSKYTSSHNISYHLSVGVKF</sequence>